<dbReference type="Pfam" id="PF14534">
    <property type="entry name" value="DUF4440"/>
    <property type="match status" value="1"/>
</dbReference>
<gene>
    <name evidence="2" type="ORF">BJ998_001178</name>
</gene>
<keyword evidence="3" id="KW-1185">Reference proteome</keyword>
<dbReference type="InterPro" id="IPR032710">
    <property type="entry name" value="NTF2-like_dom_sf"/>
</dbReference>
<dbReference type="Gene3D" id="3.10.450.50">
    <property type="match status" value="1"/>
</dbReference>
<dbReference type="Proteomes" id="UP000585638">
    <property type="component" value="Unassembled WGS sequence"/>
</dbReference>
<comment type="caution">
    <text evidence="2">The sequence shown here is derived from an EMBL/GenBank/DDBJ whole genome shotgun (WGS) entry which is preliminary data.</text>
</comment>
<organism evidence="2 3">
    <name type="scientific">Kutzneria kofuensis</name>
    <dbReference type="NCBI Taxonomy" id="103725"/>
    <lineage>
        <taxon>Bacteria</taxon>
        <taxon>Bacillati</taxon>
        <taxon>Actinomycetota</taxon>
        <taxon>Actinomycetes</taxon>
        <taxon>Pseudonocardiales</taxon>
        <taxon>Pseudonocardiaceae</taxon>
        <taxon>Kutzneria</taxon>
    </lineage>
</organism>
<dbReference type="InterPro" id="IPR027843">
    <property type="entry name" value="DUF4440"/>
</dbReference>
<evidence type="ECO:0000313" key="3">
    <source>
        <dbReference type="Proteomes" id="UP000585638"/>
    </source>
</evidence>
<protein>
    <recommendedName>
        <fullName evidence="1">DUF4440 domain-containing protein</fullName>
    </recommendedName>
</protein>
<dbReference type="RefSeq" id="WP_184859182.1">
    <property type="nucleotide sequence ID" value="NZ_BAAAWY010000008.1"/>
</dbReference>
<dbReference type="SUPFAM" id="SSF54427">
    <property type="entry name" value="NTF2-like"/>
    <property type="match status" value="1"/>
</dbReference>
<accession>A0A7W9KCC4</accession>
<name>A0A7W9KCC4_9PSEU</name>
<evidence type="ECO:0000313" key="2">
    <source>
        <dbReference type="EMBL" id="MBB5889982.1"/>
    </source>
</evidence>
<feature type="domain" description="DUF4440" evidence="1">
    <location>
        <begin position="8"/>
        <end position="109"/>
    </location>
</feature>
<dbReference type="AlphaFoldDB" id="A0A7W9KCC4"/>
<evidence type="ECO:0000259" key="1">
    <source>
        <dbReference type="Pfam" id="PF14534"/>
    </source>
</evidence>
<proteinExistence type="predicted"/>
<sequence length="118" mass="13252">MRIPGPWELEQACWDAIVAGAAAEFLDRLMTDGAVLLFADRALRRKEVLDHYEAPSRWRACRLESTRTVDLTDAAVVLTYTARLLPTDSAVPELLSCTSVYVLDDGTWRRSFHEQGAL</sequence>
<reference evidence="2 3" key="1">
    <citation type="submission" date="2020-08" db="EMBL/GenBank/DDBJ databases">
        <title>Sequencing the genomes of 1000 actinobacteria strains.</title>
        <authorList>
            <person name="Klenk H.-P."/>
        </authorList>
    </citation>
    <scope>NUCLEOTIDE SEQUENCE [LARGE SCALE GENOMIC DNA]</scope>
    <source>
        <strain evidence="2 3">DSM 43851</strain>
    </source>
</reference>
<dbReference type="EMBL" id="JACHIR010000001">
    <property type="protein sequence ID" value="MBB5889982.1"/>
    <property type="molecule type" value="Genomic_DNA"/>
</dbReference>